<evidence type="ECO:0000313" key="1">
    <source>
        <dbReference type="EMBL" id="KAI0027204.1"/>
    </source>
</evidence>
<reference evidence="1" key="1">
    <citation type="submission" date="2021-02" db="EMBL/GenBank/DDBJ databases">
        <authorList>
            <consortium name="DOE Joint Genome Institute"/>
            <person name="Ahrendt S."/>
            <person name="Looney B.P."/>
            <person name="Miyauchi S."/>
            <person name="Morin E."/>
            <person name="Drula E."/>
            <person name="Courty P.E."/>
            <person name="Chicoki N."/>
            <person name="Fauchery L."/>
            <person name="Kohler A."/>
            <person name="Kuo A."/>
            <person name="Labutti K."/>
            <person name="Pangilinan J."/>
            <person name="Lipzen A."/>
            <person name="Riley R."/>
            <person name="Andreopoulos W."/>
            <person name="He G."/>
            <person name="Johnson J."/>
            <person name="Barry K.W."/>
            <person name="Grigoriev I.V."/>
            <person name="Nagy L."/>
            <person name="Hibbett D."/>
            <person name="Henrissat B."/>
            <person name="Matheny P.B."/>
            <person name="Labbe J."/>
            <person name="Martin F."/>
        </authorList>
    </citation>
    <scope>NUCLEOTIDE SEQUENCE</scope>
    <source>
        <strain evidence="1">EC-137</strain>
    </source>
</reference>
<keyword evidence="2" id="KW-1185">Reference proteome</keyword>
<gene>
    <name evidence="1" type="ORF">K488DRAFT_81202</name>
</gene>
<evidence type="ECO:0000313" key="2">
    <source>
        <dbReference type="Proteomes" id="UP000814128"/>
    </source>
</evidence>
<sequence>MSGADINYLMELWAFDMLRHDALGPFSDAKHLYATIDAISQADVPWQVMDVEHTADLGELPDDAPDWQCCSYQVVFRDPAKCIEKIILDNPDFADQFDTAPYKYFASGKRRYTHFFSGNFSWRHCDQIYADNPDTEGALYVPIIHGSDKTTVSVTTGHVEYHPFYLSIGNLQNGARRAHRNAVIPIGFLAIPKPDRKDDKDPAFRMFKKKLFHQSLNMILQSLKPAMTTPCVRRCPDGHYRRVIYDLGPYIADYPEQVLLTGIVQNWCPRCQSIPEDLDGEDQSRRTRQWTVMHCKAHSSRVLWDEFGIDDEVVPYTQDFPRADIHELISPDILHQLIKGTFKDHLVEWVGAYLKEKQGPERAKVIMDEIDRRIAAAPQFPGLRRFPQGRRFKQWTGDDSKALMKVYIPAIADFVEPQVVQCLVAFTDFCYGVRRSEIGEEDIAALRRRLADFHHLREVFRRAGIREDFSLPRQHSLCHYPFLITEFGAPNGLCSSITESRHISAVKRPWRRSNRYNALGQMLLTNQRLDKLAAARAHFAERGMVPPLHAPPPTRIPDPIPDDSQRGDDDAGPVDGDLPNRPVEKYPWNVDDLANKLGMPELPLLMRRFLYHQLNPGQDSEPDNANCPEITGRVHVFHSATATFYAPSDESGQQGMRREIIRSTPSWHGGPARRDCVFIVEDEDLPGMKGMTIGRVRLFLRFEFEGTVYPCVLVDRFVRVGRAPDPSTGLWRVKPEKTRVGRRVQTVEHLDTVLRGAHLVPVFGGGDLPRNFTFHSSLDAFAQFYVNKYVDYHAHEIAF</sequence>
<comment type="caution">
    <text evidence="1">The sequence shown here is derived from an EMBL/GenBank/DDBJ whole genome shotgun (WGS) entry which is preliminary data.</text>
</comment>
<accession>A0ACB8Q5Z5</accession>
<dbReference type="EMBL" id="MU273965">
    <property type="protein sequence ID" value="KAI0027204.1"/>
    <property type="molecule type" value="Genomic_DNA"/>
</dbReference>
<name>A0ACB8Q5Z5_9AGAM</name>
<reference evidence="1" key="2">
    <citation type="journal article" date="2022" name="New Phytol.">
        <title>Evolutionary transition to the ectomycorrhizal habit in the genomes of a hyperdiverse lineage of mushroom-forming fungi.</title>
        <authorList>
            <person name="Looney B."/>
            <person name="Miyauchi S."/>
            <person name="Morin E."/>
            <person name="Drula E."/>
            <person name="Courty P.E."/>
            <person name="Kohler A."/>
            <person name="Kuo A."/>
            <person name="LaButti K."/>
            <person name="Pangilinan J."/>
            <person name="Lipzen A."/>
            <person name="Riley R."/>
            <person name="Andreopoulos W."/>
            <person name="He G."/>
            <person name="Johnson J."/>
            <person name="Nolan M."/>
            <person name="Tritt A."/>
            <person name="Barry K.W."/>
            <person name="Grigoriev I.V."/>
            <person name="Nagy L.G."/>
            <person name="Hibbett D."/>
            <person name="Henrissat B."/>
            <person name="Matheny P.B."/>
            <person name="Labbe J."/>
            <person name="Martin F.M."/>
        </authorList>
    </citation>
    <scope>NUCLEOTIDE SEQUENCE</scope>
    <source>
        <strain evidence="1">EC-137</strain>
    </source>
</reference>
<dbReference type="Proteomes" id="UP000814128">
    <property type="component" value="Unassembled WGS sequence"/>
</dbReference>
<protein>
    <submittedName>
        <fullName evidence="1">Uncharacterized protein</fullName>
    </submittedName>
</protein>
<organism evidence="1 2">
    <name type="scientific">Vararia minispora EC-137</name>
    <dbReference type="NCBI Taxonomy" id="1314806"/>
    <lineage>
        <taxon>Eukaryota</taxon>
        <taxon>Fungi</taxon>
        <taxon>Dikarya</taxon>
        <taxon>Basidiomycota</taxon>
        <taxon>Agaricomycotina</taxon>
        <taxon>Agaricomycetes</taxon>
        <taxon>Russulales</taxon>
        <taxon>Lachnocladiaceae</taxon>
        <taxon>Vararia</taxon>
    </lineage>
</organism>
<proteinExistence type="predicted"/>